<dbReference type="PANTHER" id="PTHR45436">
    <property type="entry name" value="SENSOR HISTIDINE KINASE YKOH"/>
    <property type="match status" value="1"/>
</dbReference>
<evidence type="ECO:0000256" key="5">
    <source>
        <dbReference type="ARBA" id="ARBA00022692"/>
    </source>
</evidence>
<dbReference type="SUPFAM" id="SSF55874">
    <property type="entry name" value="ATPase domain of HSP90 chaperone/DNA topoisomerase II/histidine kinase"/>
    <property type="match status" value="1"/>
</dbReference>
<keyword evidence="8" id="KW-0472">Membrane</keyword>
<protein>
    <recommendedName>
        <fullName evidence="2">histidine kinase</fullName>
        <ecNumber evidence="2">2.7.13.3</ecNumber>
    </recommendedName>
</protein>
<dbReference type="InterPro" id="IPR003661">
    <property type="entry name" value="HisK_dim/P_dom"/>
</dbReference>
<evidence type="ECO:0000256" key="7">
    <source>
        <dbReference type="ARBA" id="ARBA00022989"/>
    </source>
</evidence>
<feature type="domain" description="Histidine kinase" evidence="9">
    <location>
        <begin position="240"/>
        <end position="454"/>
    </location>
</feature>
<dbReference type="Pfam" id="PF02518">
    <property type="entry name" value="HATPase_c"/>
    <property type="match status" value="1"/>
</dbReference>
<dbReference type="CDD" id="cd00075">
    <property type="entry name" value="HATPase"/>
    <property type="match status" value="1"/>
</dbReference>
<dbReference type="Proteomes" id="UP001403385">
    <property type="component" value="Unassembled WGS sequence"/>
</dbReference>
<dbReference type="Gene3D" id="6.10.340.10">
    <property type="match status" value="1"/>
</dbReference>
<dbReference type="PANTHER" id="PTHR45436:SF5">
    <property type="entry name" value="SENSOR HISTIDINE KINASE TRCS"/>
    <property type="match status" value="1"/>
</dbReference>
<keyword evidence="4" id="KW-0808">Transferase</keyword>
<dbReference type="Pfam" id="PF00512">
    <property type="entry name" value="HisKA"/>
    <property type="match status" value="1"/>
</dbReference>
<dbReference type="Gene3D" id="3.30.565.10">
    <property type="entry name" value="Histidine kinase-like ATPase, C-terminal domain"/>
    <property type="match status" value="1"/>
</dbReference>
<keyword evidence="7 8" id="KW-1133">Transmembrane helix</keyword>
<keyword evidence="3" id="KW-0597">Phosphoprotein</keyword>
<comment type="caution">
    <text evidence="10">The sequence shown here is derived from an EMBL/GenBank/DDBJ whole genome shotgun (WGS) entry which is preliminary data.</text>
</comment>
<keyword evidence="6 10" id="KW-0418">Kinase</keyword>
<dbReference type="EC" id="2.7.13.3" evidence="2"/>
<keyword evidence="11" id="KW-1185">Reference proteome</keyword>
<evidence type="ECO:0000256" key="2">
    <source>
        <dbReference type="ARBA" id="ARBA00012438"/>
    </source>
</evidence>
<dbReference type="InterPro" id="IPR050428">
    <property type="entry name" value="TCS_sensor_his_kinase"/>
</dbReference>
<dbReference type="SUPFAM" id="SSF47384">
    <property type="entry name" value="Homodimeric domain of signal transducing histidine kinase"/>
    <property type="match status" value="1"/>
</dbReference>
<evidence type="ECO:0000256" key="6">
    <source>
        <dbReference type="ARBA" id="ARBA00022777"/>
    </source>
</evidence>
<dbReference type="AlphaFoldDB" id="A0AAW9S4D9"/>
<dbReference type="CDD" id="cd00082">
    <property type="entry name" value="HisKA"/>
    <property type="match status" value="1"/>
</dbReference>
<dbReference type="InterPro" id="IPR036890">
    <property type="entry name" value="HATPase_C_sf"/>
</dbReference>
<evidence type="ECO:0000256" key="8">
    <source>
        <dbReference type="SAM" id="Phobius"/>
    </source>
</evidence>
<dbReference type="GO" id="GO:0005886">
    <property type="term" value="C:plasma membrane"/>
    <property type="evidence" value="ECO:0007669"/>
    <property type="project" value="TreeGrafter"/>
</dbReference>
<dbReference type="RefSeq" id="WP_346820043.1">
    <property type="nucleotide sequence ID" value="NZ_JBDKWZ010000002.1"/>
</dbReference>
<evidence type="ECO:0000313" key="11">
    <source>
        <dbReference type="Proteomes" id="UP001403385"/>
    </source>
</evidence>
<feature type="transmembrane region" description="Helical" evidence="8">
    <location>
        <begin position="7"/>
        <end position="30"/>
    </location>
</feature>
<feature type="transmembrane region" description="Helical" evidence="8">
    <location>
        <begin position="154"/>
        <end position="177"/>
    </location>
</feature>
<comment type="catalytic activity">
    <reaction evidence="1">
        <text>ATP + protein L-histidine = ADP + protein N-phospho-L-histidine.</text>
        <dbReference type="EC" id="2.7.13.3"/>
    </reaction>
</comment>
<dbReference type="Gene3D" id="1.10.287.130">
    <property type="match status" value="1"/>
</dbReference>
<dbReference type="GO" id="GO:0000155">
    <property type="term" value="F:phosphorelay sensor kinase activity"/>
    <property type="evidence" value="ECO:0007669"/>
    <property type="project" value="InterPro"/>
</dbReference>
<dbReference type="InterPro" id="IPR036097">
    <property type="entry name" value="HisK_dim/P_sf"/>
</dbReference>
<dbReference type="InterPro" id="IPR005467">
    <property type="entry name" value="His_kinase_dom"/>
</dbReference>
<dbReference type="SMART" id="SM00388">
    <property type="entry name" value="HisKA"/>
    <property type="match status" value="1"/>
</dbReference>
<organism evidence="10 11">
    <name type="scientific">Rapidithrix thailandica</name>
    <dbReference type="NCBI Taxonomy" id="413964"/>
    <lineage>
        <taxon>Bacteria</taxon>
        <taxon>Pseudomonadati</taxon>
        <taxon>Bacteroidota</taxon>
        <taxon>Cytophagia</taxon>
        <taxon>Cytophagales</taxon>
        <taxon>Flammeovirgaceae</taxon>
        <taxon>Rapidithrix</taxon>
    </lineage>
</organism>
<name>A0AAW9S4D9_9BACT</name>
<evidence type="ECO:0000256" key="4">
    <source>
        <dbReference type="ARBA" id="ARBA00022679"/>
    </source>
</evidence>
<sequence length="454" mass="52232">MSIRTKILIYFSTTVIALTAGALFFIYTLFAEYREEQFQQRQKEKISSTLQLLSEIKGLDETLFVALDKSTIHDFYNEKLIIFDHEKNLIYKSVDDLSIDKMRAILNKLSTDQHWIETKEELYDVVGLAISNRGKLFYGISKAYDEFGYAKLNYLRSILIITFSTISLIVVLVSFYLSQRISGPLTEIARRINQYDLDKDNVPLQTNESSKEIMVLAHRFNELMQKIKEAFAFQKHAIHHISHELKTPISVLVSNFEKIEQETDPRVLKQMLAHQKEDTKSLSEIIHALLEISKAESGNRLHRAPVRVDELIFDLSAELSQLFPAHHFSVDYAEISEDEHKFTVLANERLLKSALTNLMHNCQQYSTDHQAKINIIPSGDQLKVEFINRGKTIREQERQYLFQHFFRGANSQGKRGFGLGLVFIYKIISLHGGTVTYTTPGTDTNLFTVALPLS</sequence>
<accession>A0AAW9S4D9</accession>
<dbReference type="PROSITE" id="PS50109">
    <property type="entry name" value="HIS_KIN"/>
    <property type="match status" value="1"/>
</dbReference>
<dbReference type="InterPro" id="IPR003594">
    <property type="entry name" value="HATPase_dom"/>
</dbReference>
<dbReference type="SMART" id="SM00387">
    <property type="entry name" value="HATPase_c"/>
    <property type="match status" value="1"/>
</dbReference>
<evidence type="ECO:0000256" key="3">
    <source>
        <dbReference type="ARBA" id="ARBA00022553"/>
    </source>
</evidence>
<evidence type="ECO:0000259" key="9">
    <source>
        <dbReference type="PROSITE" id="PS50109"/>
    </source>
</evidence>
<dbReference type="EMBL" id="JBDKWZ010000002">
    <property type="protein sequence ID" value="MEN7547258.1"/>
    <property type="molecule type" value="Genomic_DNA"/>
</dbReference>
<evidence type="ECO:0000313" key="10">
    <source>
        <dbReference type="EMBL" id="MEN7547258.1"/>
    </source>
</evidence>
<reference evidence="10 11" key="1">
    <citation type="submission" date="2024-04" db="EMBL/GenBank/DDBJ databases">
        <title>Novel genus in family Flammeovirgaceae.</title>
        <authorList>
            <person name="Nguyen T.H."/>
            <person name="Vuong T.Q."/>
            <person name="Le H."/>
            <person name="Kim S.-G."/>
        </authorList>
    </citation>
    <scope>NUCLEOTIDE SEQUENCE [LARGE SCALE GENOMIC DNA]</scope>
    <source>
        <strain evidence="10 11">JCM 23209</strain>
    </source>
</reference>
<evidence type="ECO:0000256" key="1">
    <source>
        <dbReference type="ARBA" id="ARBA00000085"/>
    </source>
</evidence>
<gene>
    <name evidence="10" type="ORF">AAG747_05025</name>
</gene>
<proteinExistence type="predicted"/>
<keyword evidence="5 8" id="KW-0812">Transmembrane</keyword>